<name>A0A645BIT1_9ZZZZ</name>
<dbReference type="PANTHER" id="PTHR40084:SF1">
    <property type="entry name" value="PHOSPHOTRANSFERASE"/>
    <property type="match status" value="1"/>
</dbReference>
<dbReference type="EMBL" id="VSSQ01020375">
    <property type="protein sequence ID" value="MPM65182.1"/>
    <property type="molecule type" value="Genomic_DNA"/>
</dbReference>
<dbReference type="AlphaFoldDB" id="A0A645BIT1"/>
<dbReference type="Gene3D" id="3.20.20.140">
    <property type="entry name" value="Metal-dependent hydrolases"/>
    <property type="match status" value="1"/>
</dbReference>
<accession>A0A645BIT1</accession>
<dbReference type="PANTHER" id="PTHR40084">
    <property type="entry name" value="PHOSPHOHYDROLASE, PHP FAMILY"/>
    <property type="match status" value="1"/>
</dbReference>
<dbReference type="InterPro" id="IPR016195">
    <property type="entry name" value="Pol/histidinol_Pase-like"/>
</dbReference>
<dbReference type="Pfam" id="PF13263">
    <property type="entry name" value="PHP_C"/>
    <property type="match status" value="1"/>
</dbReference>
<organism evidence="1">
    <name type="scientific">bioreactor metagenome</name>
    <dbReference type="NCBI Taxonomy" id="1076179"/>
    <lineage>
        <taxon>unclassified sequences</taxon>
        <taxon>metagenomes</taxon>
        <taxon>ecological metagenomes</taxon>
    </lineage>
</organism>
<gene>
    <name evidence="1" type="ORF">SDC9_112074</name>
</gene>
<evidence type="ECO:0008006" key="2">
    <source>
        <dbReference type="Google" id="ProtNLM"/>
    </source>
</evidence>
<protein>
    <recommendedName>
        <fullName evidence="2">TIGR00375 family protein</fullName>
    </recommendedName>
</protein>
<dbReference type="SUPFAM" id="SSF89550">
    <property type="entry name" value="PHP domain-like"/>
    <property type="match status" value="1"/>
</dbReference>
<comment type="caution">
    <text evidence="1">The sequence shown here is derived from an EMBL/GenBank/DDBJ whole genome shotgun (WGS) entry which is preliminary data.</text>
</comment>
<dbReference type="CDD" id="cd19067">
    <property type="entry name" value="PfuEndoQ-like"/>
    <property type="match status" value="1"/>
</dbReference>
<proteinExistence type="predicted"/>
<reference evidence="1" key="1">
    <citation type="submission" date="2019-08" db="EMBL/GenBank/DDBJ databases">
        <authorList>
            <person name="Kucharzyk K."/>
            <person name="Murdoch R.W."/>
            <person name="Higgins S."/>
            <person name="Loffler F."/>
        </authorList>
    </citation>
    <scope>NUCLEOTIDE SEQUENCE</scope>
</reference>
<dbReference type="InterPro" id="IPR010994">
    <property type="entry name" value="RuvA_2-like"/>
</dbReference>
<sequence length="396" mass="43864">MRQYFADLHIHVGVSSHGEWIKIPTSRNLSVANIIDEAANRKGMNIIGIIDALSPLVLDDLETLVERDYMTLKAGGGYGYNNELTVLLGAEIETVEQSGRTSHTLVYLPDIGTMRELSRYMSSHIKNINLSSQNAKMPLKRLIKIAADFEGVIIPAHVFTPHKSLFGVCCNRLTEILSDKEIALIDAIELGLSADSQMADRIAELNAFSFVTNSDAHSLTKIAREYTVLLVENASFDEFKKAINNTGGRRITANYGLDPRLGKYHRTFCKACGNILTPDLDAKICFVCGSNKIINGVFDRIEQLADYTLPHHPSWRAPYCYQIPLEFIPGIGRKAMEKLLTRFHTEMGILHLATKHDLTEVVGEGLAYEIDKARTGQAQIESGGGGLYGKLVRTRG</sequence>
<dbReference type="SUPFAM" id="SSF47781">
    <property type="entry name" value="RuvA domain 2-like"/>
    <property type="match status" value="1"/>
</dbReference>
<evidence type="ECO:0000313" key="1">
    <source>
        <dbReference type="EMBL" id="MPM65182.1"/>
    </source>
</evidence>